<evidence type="ECO:0000313" key="9">
    <source>
        <dbReference type="EnsemblMetazoa" id="CapteP216750"/>
    </source>
</evidence>
<organism evidence="8">
    <name type="scientific">Capitella teleta</name>
    <name type="common">Polychaete worm</name>
    <dbReference type="NCBI Taxonomy" id="283909"/>
    <lineage>
        <taxon>Eukaryota</taxon>
        <taxon>Metazoa</taxon>
        <taxon>Spiralia</taxon>
        <taxon>Lophotrochozoa</taxon>
        <taxon>Annelida</taxon>
        <taxon>Polychaeta</taxon>
        <taxon>Sedentaria</taxon>
        <taxon>Scolecida</taxon>
        <taxon>Capitellidae</taxon>
        <taxon>Capitella</taxon>
    </lineage>
</organism>
<evidence type="ECO:0000259" key="7">
    <source>
        <dbReference type="PROSITE" id="PS50940"/>
    </source>
</evidence>
<keyword evidence="3" id="KW-0677">Repeat</keyword>
<evidence type="ECO:0000256" key="1">
    <source>
        <dbReference type="ARBA" id="ARBA00022669"/>
    </source>
</evidence>
<dbReference type="InterPro" id="IPR036508">
    <property type="entry name" value="Chitin-bd_dom_sf"/>
</dbReference>
<name>R7V872_CAPTE</name>
<dbReference type="OMA" id="HRPCANH"/>
<dbReference type="InterPro" id="IPR002557">
    <property type="entry name" value="Chitin-bd_dom"/>
</dbReference>
<dbReference type="HOGENOM" id="CLU_851453_0_0_1"/>
<dbReference type="EMBL" id="KB294348">
    <property type="protein sequence ID" value="ELU14724.1"/>
    <property type="molecule type" value="Genomic_DNA"/>
</dbReference>
<feature type="non-terminal residue" evidence="8">
    <location>
        <position position="327"/>
    </location>
</feature>
<feature type="domain" description="Chitin-binding type-2" evidence="7">
    <location>
        <begin position="253"/>
        <end position="309"/>
    </location>
</feature>
<dbReference type="STRING" id="283909.R7V872"/>
<reference evidence="9" key="3">
    <citation type="submission" date="2015-06" db="UniProtKB">
        <authorList>
            <consortium name="EnsemblMetazoa"/>
        </authorList>
    </citation>
    <scope>IDENTIFICATION</scope>
</reference>
<dbReference type="PROSITE" id="PS50940">
    <property type="entry name" value="CHIT_BIND_II"/>
    <property type="match status" value="2"/>
</dbReference>
<dbReference type="EMBL" id="AMQN01038540">
    <property type="status" value="NOT_ANNOTATED_CDS"/>
    <property type="molecule type" value="Genomic_DNA"/>
</dbReference>
<dbReference type="SUPFAM" id="SSF57625">
    <property type="entry name" value="Invertebrate chitin-binding proteins"/>
    <property type="match status" value="2"/>
</dbReference>
<proteinExistence type="predicted"/>
<dbReference type="OrthoDB" id="6100152at2759"/>
<dbReference type="EMBL" id="AMQN01038541">
    <property type="status" value="NOT_ANNOTATED_CDS"/>
    <property type="molecule type" value="Genomic_DNA"/>
</dbReference>
<keyword evidence="1" id="KW-0147">Chitin-binding</keyword>
<keyword evidence="4" id="KW-1015">Disulfide bond</keyword>
<gene>
    <name evidence="8" type="ORF">CAPTEDRAFT_216750</name>
</gene>
<keyword evidence="2" id="KW-0732">Signal</keyword>
<sequence>MLTAYIFYRKSMKKLNQNYAEGPRLGVAREQYPASGFTPHASFKKVHPFTDPCNRPPFCLSGDDPELVADPDDCKKYFQCLNNQWAHFTCPGDSTFDSKANACATNHENCFPACPVYTGASTVSATRVPSDTCPGTTENCTEGKNYPDASSCLAYYVCEDGELQLKFCSGFTPVFDIHELDCVVLSPGFVCEYRCKTAGPSTEQPTTELTTMQSTNQQAATTDQTESHTERLSTELTTKQTTSHPATDPCNRPPLCLSGHDPELVADPDDCKRYFQCLNNQWAHFTCPGDSTFDSKANTCAPNHDNCFPACPVYTGASTVSATRVPS</sequence>
<dbReference type="GO" id="GO:0008061">
    <property type="term" value="F:chitin binding"/>
    <property type="evidence" value="ECO:0007669"/>
    <property type="project" value="UniProtKB-KW"/>
</dbReference>
<evidence type="ECO:0000313" key="10">
    <source>
        <dbReference type="Proteomes" id="UP000014760"/>
    </source>
</evidence>
<keyword evidence="10" id="KW-1185">Reference proteome</keyword>
<evidence type="ECO:0000256" key="3">
    <source>
        <dbReference type="ARBA" id="ARBA00022737"/>
    </source>
</evidence>
<dbReference type="Pfam" id="PF01607">
    <property type="entry name" value="CBM_14"/>
    <property type="match status" value="2"/>
</dbReference>
<dbReference type="Gene3D" id="3.20.20.80">
    <property type="entry name" value="Glycosidases"/>
    <property type="match status" value="2"/>
</dbReference>
<dbReference type="PANTHER" id="PTHR23301">
    <property type="entry name" value="CHITIN BINDING PERITROPHIN-A"/>
    <property type="match status" value="1"/>
</dbReference>
<dbReference type="GO" id="GO:0005576">
    <property type="term" value="C:extracellular region"/>
    <property type="evidence" value="ECO:0007669"/>
    <property type="project" value="InterPro"/>
</dbReference>
<dbReference type="AlphaFoldDB" id="R7V872"/>
<feature type="compositionally biased region" description="Polar residues" evidence="6">
    <location>
        <begin position="234"/>
        <end position="245"/>
    </location>
</feature>
<dbReference type="InterPro" id="IPR051940">
    <property type="entry name" value="Chitin_bind-dev_reg"/>
</dbReference>
<reference evidence="8 10" key="2">
    <citation type="journal article" date="2013" name="Nature">
        <title>Insights into bilaterian evolution from three spiralian genomes.</title>
        <authorList>
            <person name="Simakov O."/>
            <person name="Marletaz F."/>
            <person name="Cho S.J."/>
            <person name="Edsinger-Gonzales E."/>
            <person name="Havlak P."/>
            <person name="Hellsten U."/>
            <person name="Kuo D.H."/>
            <person name="Larsson T."/>
            <person name="Lv J."/>
            <person name="Arendt D."/>
            <person name="Savage R."/>
            <person name="Osoegawa K."/>
            <person name="de Jong P."/>
            <person name="Grimwood J."/>
            <person name="Chapman J.A."/>
            <person name="Shapiro H."/>
            <person name="Aerts A."/>
            <person name="Otillar R.P."/>
            <person name="Terry A.Y."/>
            <person name="Boore J.L."/>
            <person name="Grigoriev I.V."/>
            <person name="Lindberg D.R."/>
            <person name="Seaver E.C."/>
            <person name="Weisblat D.A."/>
            <person name="Putnam N.H."/>
            <person name="Rokhsar D.S."/>
        </authorList>
    </citation>
    <scope>NUCLEOTIDE SEQUENCE</scope>
    <source>
        <strain evidence="8 10">I ESC-2004</strain>
    </source>
</reference>
<evidence type="ECO:0000256" key="2">
    <source>
        <dbReference type="ARBA" id="ARBA00022729"/>
    </source>
</evidence>
<evidence type="ECO:0000256" key="6">
    <source>
        <dbReference type="SAM" id="MobiDB-lite"/>
    </source>
</evidence>
<evidence type="ECO:0000256" key="5">
    <source>
        <dbReference type="ARBA" id="ARBA00023180"/>
    </source>
</evidence>
<dbReference type="EnsemblMetazoa" id="CapteT216750">
    <property type="protein sequence ID" value="CapteP216750"/>
    <property type="gene ID" value="CapteG216750"/>
</dbReference>
<reference evidence="10" key="1">
    <citation type="submission" date="2012-12" db="EMBL/GenBank/DDBJ databases">
        <authorList>
            <person name="Hellsten U."/>
            <person name="Grimwood J."/>
            <person name="Chapman J.A."/>
            <person name="Shapiro H."/>
            <person name="Aerts A."/>
            <person name="Otillar R.P."/>
            <person name="Terry A.Y."/>
            <person name="Boore J.L."/>
            <person name="Simakov O."/>
            <person name="Marletaz F."/>
            <person name="Cho S.-J."/>
            <person name="Edsinger-Gonzales E."/>
            <person name="Havlak P."/>
            <person name="Kuo D.-H."/>
            <person name="Larsson T."/>
            <person name="Lv J."/>
            <person name="Arendt D."/>
            <person name="Savage R."/>
            <person name="Osoegawa K."/>
            <person name="de Jong P."/>
            <person name="Lindberg D.R."/>
            <person name="Seaver E.C."/>
            <person name="Weisblat D.A."/>
            <person name="Putnam N.H."/>
            <person name="Grigoriev I.V."/>
            <person name="Rokhsar D.S."/>
        </authorList>
    </citation>
    <scope>NUCLEOTIDE SEQUENCE</scope>
    <source>
        <strain evidence="10">I ESC-2004</strain>
    </source>
</reference>
<keyword evidence="5" id="KW-0325">Glycoprotein</keyword>
<dbReference type="PANTHER" id="PTHR23301:SF0">
    <property type="entry name" value="CHITIN-BINDING TYPE-2 DOMAIN-CONTAINING PROTEIN-RELATED"/>
    <property type="match status" value="1"/>
</dbReference>
<accession>R7V872</accession>
<feature type="compositionally biased region" description="Polar residues" evidence="6">
    <location>
        <begin position="199"/>
        <end position="224"/>
    </location>
</feature>
<feature type="domain" description="Chitin-binding type-2" evidence="7">
    <location>
        <begin position="56"/>
        <end position="112"/>
    </location>
</feature>
<feature type="region of interest" description="Disordered" evidence="6">
    <location>
        <begin position="199"/>
        <end position="248"/>
    </location>
</feature>
<dbReference type="SMART" id="SM00494">
    <property type="entry name" value="ChtBD2"/>
    <property type="match status" value="3"/>
</dbReference>
<evidence type="ECO:0000313" key="8">
    <source>
        <dbReference type="EMBL" id="ELU14724.1"/>
    </source>
</evidence>
<protein>
    <recommendedName>
        <fullName evidence="7">Chitin-binding type-2 domain-containing protein</fullName>
    </recommendedName>
</protein>
<evidence type="ECO:0000256" key="4">
    <source>
        <dbReference type="ARBA" id="ARBA00023157"/>
    </source>
</evidence>
<dbReference type="Proteomes" id="UP000014760">
    <property type="component" value="Unassembled WGS sequence"/>
</dbReference>